<dbReference type="InterPro" id="IPR001647">
    <property type="entry name" value="HTH_TetR"/>
</dbReference>
<keyword evidence="7" id="KW-1185">Reference proteome</keyword>
<dbReference type="Gene3D" id="1.10.10.60">
    <property type="entry name" value="Homeodomain-like"/>
    <property type="match status" value="1"/>
</dbReference>
<name>A0A075UN53_9PSEU</name>
<proteinExistence type="predicted"/>
<dbReference type="GO" id="GO:0000976">
    <property type="term" value="F:transcription cis-regulatory region binding"/>
    <property type="evidence" value="ECO:0007669"/>
    <property type="project" value="TreeGrafter"/>
</dbReference>
<evidence type="ECO:0000256" key="3">
    <source>
        <dbReference type="ARBA" id="ARBA00023163"/>
    </source>
</evidence>
<dbReference type="EMBL" id="CP008953">
    <property type="protein sequence ID" value="AIG75627.1"/>
    <property type="molecule type" value="Genomic_DNA"/>
</dbReference>
<evidence type="ECO:0000256" key="4">
    <source>
        <dbReference type="PROSITE-ProRule" id="PRU00335"/>
    </source>
</evidence>
<dbReference type="PROSITE" id="PS50977">
    <property type="entry name" value="HTH_TETR_2"/>
    <property type="match status" value="1"/>
</dbReference>
<evidence type="ECO:0000256" key="2">
    <source>
        <dbReference type="ARBA" id="ARBA00023125"/>
    </source>
</evidence>
<dbReference type="InterPro" id="IPR050109">
    <property type="entry name" value="HTH-type_TetR-like_transc_reg"/>
</dbReference>
<feature type="domain" description="HTH tetR-type" evidence="5">
    <location>
        <begin position="11"/>
        <end position="71"/>
    </location>
</feature>
<dbReference type="InterPro" id="IPR011075">
    <property type="entry name" value="TetR_C"/>
</dbReference>
<dbReference type="STRING" id="208439.AJAP_13730"/>
<protein>
    <recommendedName>
        <fullName evidence="5">HTH tetR-type domain-containing protein</fullName>
    </recommendedName>
</protein>
<keyword evidence="1" id="KW-0805">Transcription regulation</keyword>
<dbReference type="InterPro" id="IPR036271">
    <property type="entry name" value="Tet_transcr_reg_TetR-rel_C_sf"/>
</dbReference>
<dbReference type="InterPro" id="IPR009057">
    <property type="entry name" value="Homeodomain-like_sf"/>
</dbReference>
<dbReference type="FunFam" id="1.10.10.60:FF:000141">
    <property type="entry name" value="TetR family transcriptional regulator"/>
    <property type="match status" value="1"/>
</dbReference>
<dbReference type="KEGG" id="aja:AJAP_13730"/>
<organism evidence="6 7">
    <name type="scientific">Amycolatopsis japonica</name>
    <dbReference type="NCBI Taxonomy" id="208439"/>
    <lineage>
        <taxon>Bacteria</taxon>
        <taxon>Bacillati</taxon>
        <taxon>Actinomycetota</taxon>
        <taxon>Actinomycetes</taxon>
        <taxon>Pseudonocardiales</taxon>
        <taxon>Pseudonocardiaceae</taxon>
        <taxon>Amycolatopsis</taxon>
        <taxon>Amycolatopsis japonica group</taxon>
    </lineage>
</organism>
<sequence>MDRVGGRPRDPGNDVAILDAALDLLIEDGFGGASIEAIAKRAGVAKMTVYRRWKSKEDLFLAALEHARPPDGANAESIGELVVTVARLLSQNRFRMLMARVVGASVDHPNLVGAYVERYLRPRLSGLAELARDAVEKGEFPEGTDPAVIEDVFAGAIGFVLLRGEVAEAEIDGRLRGMLRHLGRREDLHLG</sequence>
<dbReference type="Gene3D" id="1.10.357.10">
    <property type="entry name" value="Tetracycline Repressor, domain 2"/>
    <property type="match status" value="1"/>
</dbReference>
<feature type="DNA-binding region" description="H-T-H motif" evidence="4">
    <location>
        <begin position="34"/>
        <end position="53"/>
    </location>
</feature>
<evidence type="ECO:0000256" key="1">
    <source>
        <dbReference type="ARBA" id="ARBA00023015"/>
    </source>
</evidence>
<dbReference type="PANTHER" id="PTHR30055">
    <property type="entry name" value="HTH-TYPE TRANSCRIPTIONAL REGULATOR RUTR"/>
    <property type="match status" value="1"/>
</dbReference>
<keyword evidence="2 4" id="KW-0238">DNA-binding</keyword>
<dbReference type="Pfam" id="PF00440">
    <property type="entry name" value="TetR_N"/>
    <property type="match status" value="1"/>
</dbReference>
<dbReference type="eggNOG" id="COG1309">
    <property type="taxonomic scope" value="Bacteria"/>
</dbReference>
<dbReference type="AlphaFoldDB" id="A0A075UN53"/>
<evidence type="ECO:0000313" key="7">
    <source>
        <dbReference type="Proteomes" id="UP000028492"/>
    </source>
</evidence>
<keyword evidence="3" id="KW-0804">Transcription</keyword>
<evidence type="ECO:0000259" key="5">
    <source>
        <dbReference type="PROSITE" id="PS50977"/>
    </source>
</evidence>
<dbReference type="GO" id="GO:0045892">
    <property type="term" value="P:negative regulation of DNA-templated transcription"/>
    <property type="evidence" value="ECO:0007669"/>
    <property type="project" value="UniProtKB-ARBA"/>
</dbReference>
<dbReference type="GO" id="GO:0003700">
    <property type="term" value="F:DNA-binding transcription factor activity"/>
    <property type="evidence" value="ECO:0007669"/>
    <property type="project" value="TreeGrafter"/>
</dbReference>
<dbReference type="Proteomes" id="UP000028492">
    <property type="component" value="Chromosome"/>
</dbReference>
<dbReference type="SUPFAM" id="SSF48498">
    <property type="entry name" value="Tetracyclin repressor-like, C-terminal domain"/>
    <property type="match status" value="1"/>
</dbReference>
<evidence type="ECO:0000313" key="6">
    <source>
        <dbReference type="EMBL" id="AIG75627.1"/>
    </source>
</evidence>
<dbReference type="PRINTS" id="PR00455">
    <property type="entry name" value="HTHTETR"/>
</dbReference>
<dbReference type="PANTHER" id="PTHR30055:SF148">
    <property type="entry name" value="TETR-FAMILY TRANSCRIPTIONAL REGULATOR"/>
    <property type="match status" value="1"/>
</dbReference>
<dbReference type="Pfam" id="PF16859">
    <property type="entry name" value="TetR_C_11"/>
    <property type="match status" value="1"/>
</dbReference>
<gene>
    <name evidence="6" type="ORF">AJAP_13730</name>
</gene>
<dbReference type="HOGENOM" id="CLU_069356_25_6_11"/>
<dbReference type="SUPFAM" id="SSF46689">
    <property type="entry name" value="Homeodomain-like"/>
    <property type="match status" value="1"/>
</dbReference>
<reference evidence="6 7" key="1">
    <citation type="journal article" date="2014" name="J. Biotechnol.">
        <title>Complete genome sequence of the actinobacterium Amycolatopsis japonica MG417-CF17(T) (=DSM 44213T) producing (S,S)-N,N'-ethylenediaminedisuccinic acid.</title>
        <authorList>
            <person name="Stegmann E."/>
            <person name="Albersmeier A."/>
            <person name="Spohn M."/>
            <person name="Gert H."/>
            <person name="Weber T."/>
            <person name="Wohlleben W."/>
            <person name="Kalinowski J."/>
            <person name="Ruckert C."/>
        </authorList>
    </citation>
    <scope>NUCLEOTIDE SEQUENCE [LARGE SCALE GENOMIC DNA]</scope>
    <source>
        <strain evidence="7">MG417-CF17 (DSM 44213)</strain>
    </source>
</reference>
<accession>A0A075UN53</accession>